<protein>
    <submittedName>
        <fullName evidence="2">Uncharacterized protein</fullName>
    </submittedName>
</protein>
<keyword evidence="1" id="KW-0732">Signal</keyword>
<proteinExistence type="predicted"/>
<name>A0A7G9WIZ5_9FIRM</name>
<dbReference type="RefSeq" id="WP_212507723.1">
    <property type="nucleotide sequence ID" value="NZ_CP060696.1"/>
</dbReference>
<dbReference type="AlphaFoldDB" id="A0A7G9WIZ5"/>
<feature type="signal peptide" evidence="1">
    <location>
        <begin position="1"/>
        <end position="27"/>
    </location>
</feature>
<dbReference type="EMBL" id="CP060696">
    <property type="protein sequence ID" value="QNO18657.1"/>
    <property type="molecule type" value="Genomic_DNA"/>
</dbReference>
<feature type="chain" id="PRO_5029000706" evidence="1">
    <location>
        <begin position="28"/>
        <end position="256"/>
    </location>
</feature>
<evidence type="ECO:0000313" key="2">
    <source>
        <dbReference type="EMBL" id="QNO18657.1"/>
    </source>
</evidence>
<gene>
    <name evidence="2" type="ORF">H6X83_03135</name>
</gene>
<evidence type="ECO:0000256" key="1">
    <source>
        <dbReference type="SAM" id="SignalP"/>
    </source>
</evidence>
<sequence length="256" mass="28285">MKSVKRLLCALLGLSMAVGVCVVPTTAASPQLYSDTTYDMQRAVGEKYCFYVRTNSGEPLAYTVGNGKVLQTKQEFSTFGKQVETLDGAESQEFWLSFTCVGEGETGVYVTQSGNTTCLFKVKVSNQTISMKQAVGTNASKYKKLRVQYMDNYKIVTDRQEIAKLLKEIAPIRLEKKPDSTPPTGGWTYAIDFYPTSGSGSYHFIDGGGSFSKKDGCTLDAPVGRYWIADRTSYVTWHKTMDDFYKNAPGAISKVQ</sequence>
<dbReference type="Proteomes" id="UP000516046">
    <property type="component" value="Chromosome"/>
</dbReference>
<evidence type="ECO:0000313" key="3">
    <source>
        <dbReference type="Proteomes" id="UP000516046"/>
    </source>
</evidence>
<reference evidence="2 3" key="1">
    <citation type="submission" date="2020-08" db="EMBL/GenBank/DDBJ databases">
        <authorList>
            <person name="Ren C."/>
            <person name="Gu Y."/>
            <person name="Xu Y."/>
        </authorList>
    </citation>
    <scope>NUCLEOTIDE SEQUENCE [LARGE SCALE GENOMIC DNA]</scope>
    <source>
        <strain evidence="2 3">LBM18003</strain>
    </source>
</reference>
<organism evidence="2 3">
    <name type="scientific">Caproicibacterium amylolyticum</name>
    <dbReference type="NCBI Taxonomy" id="2766537"/>
    <lineage>
        <taxon>Bacteria</taxon>
        <taxon>Bacillati</taxon>
        <taxon>Bacillota</taxon>
        <taxon>Clostridia</taxon>
        <taxon>Eubacteriales</taxon>
        <taxon>Oscillospiraceae</taxon>
        <taxon>Caproicibacterium</taxon>
    </lineage>
</organism>
<dbReference type="KEGG" id="caml:H6X83_03135"/>
<accession>A0A7G9WIZ5</accession>
<keyword evidence="3" id="KW-1185">Reference proteome</keyword>